<evidence type="ECO:0000256" key="2">
    <source>
        <dbReference type="ARBA" id="ARBA00022723"/>
    </source>
</evidence>
<evidence type="ECO:0000313" key="5">
    <source>
        <dbReference type="EMBL" id="CAI2376227.1"/>
    </source>
</evidence>
<name>A0AAD1XP35_EUPCR</name>
<proteinExistence type="inferred from homology"/>
<reference evidence="5" key="1">
    <citation type="submission" date="2023-07" db="EMBL/GenBank/DDBJ databases">
        <authorList>
            <consortium name="AG Swart"/>
            <person name="Singh M."/>
            <person name="Singh A."/>
            <person name="Seah K."/>
            <person name="Emmerich C."/>
        </authorList>
    </citation>
    <scope>NUCLEOTIDE SEQUENCE</scope>
    <source>
        <strain evidence="5">DP1</strain>
    </source>
</reference>
<evidence type="ECO:0000313" key="6">
    <source>
        <dbReference type="Proteomes" id="UP001295684"/>
    </source>
</evidence>
<dbReference type="EMBL" id="CAMPGE010017767">
    <property type="protein sequence ID" value="CAI2376226.1"/>
    <property type="molecule type" value="Genomic_DNA"/>
</dbReference>
<feature type="domain" description="Fumarylacetoacetase-like C-terminal" evidence="3">
    <location>
        <begin position="18"/>
        <end position="207"/>
    </location>
</feature>
<keyword evidence="6" id="KW-1185">Reference proteome</keyword>
<dbReference type="PANTHER" id="PTHR11820">
    <property type="entry name" value="ACYLPYRUVASE"/>
    <property type="match status" value="1"/>
</dbReference>
<dbReference type="InterPro" id="IPR036663">
    <property type="entry name" value="Fumarylacetoacetase_C_sf"/>
</dbReference>
<organism evidence="5 6">
    <name type="scientific">Euplotes crassus</name>
    <dbReference type="NCBI Taxonomy" id="5936"/>
    <lineage>
        <taxon>Eukaryota</taxon>
        <taxon>Sar</taxon>
        <taxon>Alveolata</taxon>
        <taxon>Ciliophora</taxon>
        <taxon>Intramacronucleata</taxon>
        <taxon>Spirotrichea</taxon>
        <taxon>Hypotrichia</taxon>
        <taxon>Euplotida</taxon>
        <taxon>Euplotidae</taxon>
        <taxon>Moneuplotes</taxon>
    </lineage>
</organism>
<keyword evidence="2" id="KW-0479">Metal-binding</keyword>
<dbReference type="PANTHER" id="PTHR11820:SF7">
    <property type="entry name" value="ACYLPYRUVASE FAHD1, MITOCHONDRIAL"/>
    <property type="match status" value="1"/>
</dbReference>
<dbReference type="GO" id="GO:0005739">
    <property type="term" value="C:mitochondrion"/>
    <property type="evidence" value="ECO:0007669"/>
    <property type="project" value="TreeGrafter"/>
</dbReference>
<dbReference type="Gene3D" id="3.90.850.10">
    <property type="entry name" value="Fumarylacetoacetase-like, C-terminal domain"/>
    <property type="match status" value="1"/>
</dbReference>
<dbReference type="GO" id="GO:0018773">
    <property type="term" value="F:acetylpyruvate hydrolase activity"/>
    <property type="evidence" value="ECO:0007669"/>
    <property type="project" value="TreeGrafter"/>
</dbReference>
<dbReference type="InterPro" id="IPR011234">
    <property type="entry name" value="Fumarylacetoacetase-like_C"/>
</dbReference>
<dbReference type="GO" id="GO:0046872">
    <property type="term" value="F:metal ion binding"/>
    <property type="evidence" value="ECO:0007669"/>
    <property type="project" value="UniProtKB-KW"/>
</dbReference>
<evidence type="ECO:0000313" key="4">
    <source>
        <dbReference type="EMBL" id="CAI2376226.1"/>
    </source>
</evidence>
<evidence type="ECO:0000259" key="3">
    <source>
        <dbReference type="Pfam" id="PF01557"/>
    </source>
</evidence>
<dbReference type="SUPFAM" id="SSF56529">
    <property type="entry name" value="FAH"/>
    <property type="match status" value="1"/>
</dbReference>
<dbReference type="Pfam" id="PF01557">
    <property type="entry name" value="FAA_hydrolase"/>
    <property type="match status" value="1"/>
</dbReference>
<dbReference type="AlphaFoldDB" id="A0AAD1XP35"/>
<evidence type="ECO:0000256" key="1">
    <source>
        <dbReference type="ARBA" id="ARBA00010211"/>
    </source>
</evidence>
<dbReference type="EMBL" id="CAMPGE010017768">
    <property type="protein sequence ID" value="CAI2376227.1"/>
    <property type="molecule type" value="Genomic_DNA"/>
</dbReference>
<accession>A0AAD1XP35</accession>
<comment type="similarity">
    <text evidence="1">Belongs to the FAH family.</text>
</comment>
<comment type="caution">
    <text evidence="5">The sequence shown here is derived from an EMBL/GenBank/DDBJ whole genome shotgun (WGS) entry which is preliminary data.</text>
</comment>
<sequence length="224" mass="24936">MLSTSIFNKVIGKTHNKIVGVAKNYAVKSSDEFYQTIGSPFYFFKPCSGVINATLPHAEPIRVDSHNEVIPEIELGLMISKTAKNIKERRWRDYIGGYFLCLDITDVGELEKDPQALALCKGQDTHTPLGNFIHAADIDDPHNLTLNLEVNNKPRISGNTGEMIYRIPKILSMVSSYMTLEQGDMILTGSPLPPGRIYSGDHLTAQMFSGDELLDEFSLEVEES</sequence>
<protein>
    <recommendedName>
        <fullName evidence="3">Fumarylacetoacetase-like C-terminal domain-containing protein</fullName>
    </recommendedName>
</protein>
<gene>
    <name evidence="4" type="ORF">ECRASSUSDP1_LOCUS17595</name>
    <name evidence="5" type="ORF">ECRASSUSDP1_LOCUS17596</name>
</gene>
<dbReference type="Proteomes" id="UP001295684">
    <property type="component" value="Unassembled WGS sequence"/>
</dbReference>